<keyword evidence="3 9" id="KW-0813">Transport</keyword>
<organism evidence="12 14">
    <name type="scientific">Phytopseudomonas seleniipraecipitans</name>
    <dbReference type="NCBI Taxonomy" id="640205"/>
    <lineage>
        <taxon>Bacteria</taxon>
        <taxon>Pseudomonadati</taxon>
        <taxon>Pseudomonadota</taxon>
        <taxon>Gammaproteobacteria</taxon>
        <taxon>Pseudomonadales</taxon>
        <taxon>Pseudomonadaceae</taxon>
        <taxon>Phytopseudomonas</taxon>
    </lineage>
</organism>
<evidence type="ECO:0000256" key="3">
    <source>
        <dbReference type="ARBA" id="ARBA00022448"/>
    </source>
</evidence>
<dbReference type="Proteomes" id="UP000243378">
    <property type="component" value="Unassembled WGS sequence"/>
</dbReference>
<feature type="transmembrane region" description="Helical" evidence="9">
    <location>
        <begin position="290"/>
        <end position="316"/>
    </location>
</feature>
<keyword evidence="10" id="KW-0997">Cell inner membrane</keyword>
<dbReference type="Proteomes" id="UP000887421">
    <property type="component" value="Chromosome"/>
</dbReference>
<feature type="transmembrane region" description="Helical" evidence="9">
    <location>
        <begin position="89"/>
        <end position="110"/>
    </location>
</feature>
<dbReference type="NCBIfam" id="TIGR02138">
    <property type="entry name" value="phosphate_pstC"/>
    <property type="match status" value="1"/>
</dbReference>
<reference evidence="12 14" key="1">
    <citation type="submission" date="2016-10" db="EMBL/GenBank/DDBJ databases">
        <authorList>
            <person name="de Groot N.N."/>
        </authorList>
    </citation>
    <scope>NUCLEOTIDE SEQUENCE [LARGE SCALE GENOMIC DNA]</scope>
    <source>
        <strain evidence="12 14">LMG 25475</strain>
    </source>
</reference>
<dbReference type="InterPro" id="IPR000515">
    <property type="entry name" value="MetI-like"/>
</dbReference>
<dbReference type="PANTHER" id="PTHR30425:SF1">
    <property type="entry name" value="PHOSPHATE TRANSPORT SYSTEM PERMEASE PROTEIN PSTC"/>
    <property type="match status" value="1"/>
</dbReference>
<evidence type="ECO:0000256" key="9">
    <source>
        <dbReference type="RuleBase" id="RU363032"/>
    </source>
</evidence>
<feature type="transmembrane region" description="Helical" evidence="9">
    <location>
        <begin position="220"/>
        <end position="241"/>
    </location>
</feature>
<dbReference type="RefSeq" id="WP_070883894.1">
    <property type="nucleotide sequence ID" value="NZ_CP076114.1"/>
</dbReference>
<keyword evidence="4" id="KW-1003">Cell membrane</keyword>
<gene>
    <name evidence="13" type="primary">pstC</name>
    <name evidence="13" type="ORF">D16iCDA_19820</name>
    <name evidence="12" type="ORF">SAMN05216381_0800</name>
</gene>
<dbReference type="PROSITE" id="PS50928">
    <property type="entry name" value="ABC_TM1"/>
    <property type="match status" value="1"/>
</dbReference>
<evidence type="ECO:0000256" key="2">
    <source>
        <dbReference type="ARBA" id="ARBA00007069"/>
    </source>
</evidence>
<keyword evidence="8 9" id="KW-0472">Membrane</keyword>
<keyword evidence="5 10" id="KW-0592">Phosphate transport</keyword>
<evidence type="ECO:0000313" key="14">
    <source>
        <dbReference type="Proteomes" id="UP000243378"/>
    </source>
</evidence>
<dbReference type="InterPro" id="IPR011864">
    <property type="entry name" value="Phosphate_PstC"/>
</dbReference>
<comment type="function">
    <text evidence="10">Part of the binding-protein-dependent transport system for phosphate; probably responsible for the translocation of the substrate across the membrane.</text>
</comment>
<dbReference type="InterPro" id="IPR035906">
    <property type="entry name" value="MetI-like_sf"/>
</dbReference>
<keyword evidence="15" id="KW-1185">Reference proteome</keyword>
<accession>A0A1G7HVP1</accession>
<evidence type="ECO:0000256" key="1">
    <source>
        <dbReference type="ARBA" id="ARBA00004651"/>
    </source>
</evidence>
<dbReference type="STRING" id="640205.SAMN05216381_0800"/>
<evidence type="ECO:0000256" key="10">
    <source>
        <dbReference type="RuleBase" id="RU363054"/>
    </source>
</evidence>
<evidence type="ECO:0000313" key="13">
    <source>
        <dbReference type="EMBL" id="UUD63892.1"/>
    </source>
</evidence>
<dbReference type="EMBL" id="FNBM01000001">
    <property type="protein sequence ID" value="SDF04418.1"/>
    <property type="molecule type" value="Genomic_DNA"/>
</dbReference>
<dbReference type="EMBL" id="CP076114">
    <property type="protein sequence ID" value="UUD63892.1"/>
    <property type="molecule type" value="Genomic_DNA"/>
</dbReference>
<evidence type="ECO:0000256" key="7">
    <source>
        <dbReference type="ARBA" id="ARBA00022989"/>
    </source>
</evidence>
<keyword evidence="7 9" id="KW-1133">Transmembrane helix</keyword>
<dbReference type="Gene3D" id="1.10.3720.10">
    <property type="entry name" value="MetI-like"/>
    <property type="match status" value="1"/>
</dbReference>
<evidence type="ECO:0000313" key="15">
    <source>
        <dbReference type="Proteomes" id="UP000887421"/>
    </source>
</evidence>
<proteinExistence type="inferred from homology"/>
<dbReference type="Pfam" id="PF00528">
    <property type="entry name" value="BPD_transp_1"/>
    <property type="match status" value="1"/>
</dbReference>
<evidence type="ECO:0000256" key="4">
    <source>
        <dbReference type="ARBA" id="ARBA00022475"/>
    </source>
</evidence>
<evidence type="ECO:0000259" key="11">
    <source>
        <dbReference type="PROSITE" id="PS50928"/>
    </source>
</evidence>
<dbReference type="AlphaFoldDB" id="A0A1G7HVP1"/>
<evidence type="ECO:0000256" key="5">
    <source>
        <dbReference type="ARBA" id="ARBA00022592"/>
    </source>
</evidence>
<evidence type="ECO:0000256" key="8">
    <source>
        <dbReference type="ARBA" id="ARBA00023136"/>
    </source>
</evidence>
<dbReference type="GO" id="GO:0005886">
    <property type="term" value="C:plasma membrane"/>
    <property type="evidence" value="ECO:0007669"/>
    <property type="project" value="UniProtKB-SubCell"/>
</dbReference>
<protein>
    <recommendedName>
        <fullName evidence="10">Phosphate transport system permease protein</fullName>
    </recommendedName>
</protein>
<feature type="domain" description="ABC transmembrane type-1" evidence="11">
    <location>
        <begin position="85"/>
        <end position="309"/>
    </location>
</feature>
<dbReference type="OrthoDB" id="9785113at2"/>
<feature type="transmembrane region" description="Helical" evidence="9">
    <location>
        <begin position="176"/>
        <end position="199"/>
    </location>
</feature>
<dbReference type="SUPFAM" id="SSF161098">
    <property type="entry name" value="MetI-like"/>
    <property type="match status" value="1"/>
</dbReference>
<evidence type="ECO:0000256" key="6">
    <source>
        <dbReference type="ARBA" id="ARBA00022692"/>
    </source>
</evidence>
<reference evidence="13" key="2">
    <citation type="submission" date="2021-05" db="EMBL/GenBank/DDBJ databases">
        <title>Complete genome sequence of Pseudomonas seleniipraecipitans strain D1-6.</title>
        <authorList>
            <person name="Lafi F."/>
            <person name="Eida A."/>
            <person name="Alam I."/>
            <person name="Hert H."/>
            <person name="Saad M."/>
        </authorList>
    </citation>
    <scope>NUCLEOTIDE SEQUENCE</scope>
    <source>
        <strain evidence="13">D1-6</strain>
    </source>
</reference>
<dbReference type="PANTHER" id="PTHR30425">
    <property type="entry name" value="PHOSPHATE TRANSPORT SYSTEM PERMEASE PROTEIN PST"/>
    <property type="match status" value="1"/>
</dbReference>
<comment type="similarity">
    <text evidence="2 10">Belongs to the binding-protein-dependent transport system permease family. CysTW subfamily.</text>
</comment>
<feature type="transmembrane region" description="Helical" evidence="9">
    <location>
        <begin position="261"/>
        <end position="278"/>
    </location>
</feature>
<name>A0A1G7HVP1_9GAMM</name>
<comment type="subcellular location">
    <subcellularLocation>
        <location evidence="10">Cell inner membrane</location>
        <topology evidence="10">Multi-pass membrane protein</topology>
    </subcellularLocation>
    <subcellularLocation>
        <location evidence="1 9">Cell membrane</location>
        <topology evidence="1 9">Multi-pass membrane protein</topology>
    </subcellularLocation>
</comment>
<dbReference type="GO" id="GO:0006817">
    <property type="term" value="P:phosphate ion transport"/>
    <property type="evidence" value="ECO:0007669"/>
    <property type="project" value="UniProtKB-KW"/>
</dbReference>
<feature type="transmembrane region" description="Helical" evidence="9">
    <location>
        <begin position="31"/>
        <end position="49"/>
    </location>
</feature>
<dbReference type="GO" id="GO:0005315">
    <property type="term" value="F:phosphate transmembrane transporter activity"/>
    <property type="evidence" value="ECO:0007669"/>
    <property type="project" value="InterPro"/>
</dbReference>
<feature type="transmembrane region" description="Helical" evidence="9">
    <location>
        <begin position="122"/>
        <end position="147"/>
    </location>
</feature>
<evidence type="ECO:0000313" key="12">
    <source>
        <dbReference type="EMBL" id="SDF04418.1"/>
    </source>
</evidence>
<dbReference type="CDD" id="cd06261">
    <property type="entry name" value="TM_PBP2"/>
    <property type="match status" value="1"/>
</dbReference>
<keyword evidence="6 9" id="KW-0812">Transmembrane</keyword>
<sequence length="321" mass="34151">MTSPFVVPDNPDSACQPPSAKDMLVDRVFRAVARVGVILILAVVFALIFEVGRKALPGMQEHGFDVLLGSVWDVNQNKYGILPAIWGTLYSALIALVIAGFFGISMAIFLTQDFLPVRLAAVFRTIVELLAAIPSVVYGLWGIYVVIPAIRPLTTWLHSELSWIPFFGTSLSGPGLLPASLVLAIMILPTIAAVSQDALTSVPMKTKQAAYGMGTTHWEAILKVMVPSAATGIFGSLVLGLGRALGETMALAMLVGNANNISLSLFAPANTLAALLALNFPEAGPKEVEVLMYAALVLMLITLIVNIIGSMLMVYAQRGSK</sequence>
<dbReference type="InterPro" id="IPR051124">
    <property type="entry name" value="Phosphate_Transport_Permease"/>
</dbReference>